<dbReference type="InterPro" id="IPR036390">
    <property type="entry name" value="WH_DNA-bd_sf"/>
</dbReference>
<reference evidence="1" key="1">
    <citation type="submission" date="2018-05" db="EMBL/GenBank/DDBJ databases">
        <authorList>
            <person name="Lanie J.A."/>
            <person name="Ng W.-L."/>
            <person name="Kazmierczak K.M."/>
            <person name="Andrzejewski T.M."/>
            <person name="Davidsen T.M."/>
            <person name="Wayne K.J."/>
            <person name="Tettelin H."/>
            <person name="Glass J.I."/>
            <person name="Rusch D."/>
            <person name="Podicherti R."/>
            <person name="Tsui H.-C.T."/>
            <person name="Winkler M.E."/>
        </authorList>
    </citation>
    <scope>NUCLEOTIDE SEQUENCE</scope>
</reference>
<proteinExistence type="predicted"/>
<gene>
    <name evidence="1" type="ORF">METZ01_LOCUS220077</name>
</gene>
<dbReference type="EMBL" id="UINC01052186">
    <property type="protein sequence ID" value="SVB67223.1"/>
    <property type="molecule type" value="Genomic_DNA"/>
</dbReference>
<dbReference type="SUPFAM" id="SSF46785">
    <property type="entry name" value="Winged helix' DNA-binding domain"/>
    <property type="match status" value="1"/>
</dbReference>
<evidence type="ECO:0008006" key="2">
    <source>
        <dbReference type="Google" id="ProtNLM"/>
    </source>
</evidence>
<dbReference type="AlphaFoldDB" id="A0A382FY71"/>
<accession>A0A382FY71</accession>
<organism evidence="1">
    <name type="scientific">marine metagenome</name>
    <dbReference type="NCBI Taxonomy" id="408172"/>
    <lineage>
        <taxon>unclassified sequences</taxon>
        <taxon>metagenomes</taxon>
        <taxon>ecological metagenomes</taxon>
    </lineage>
</organism>
<name>A0A382FY71_9ZZZZ</name>
<evidence type="ECO:0000313" key="1">
    <source>
        <dbReference type="EMBL" id="SVB67223.1"/>
    </source>
</evidence>
<sequence>MARSYQADEIKEKLIDILQNQKTGLSGLEISERIRINRVTMTKYLQVFAAEGFIKQKNIGNVIIWFIEDGTEQFHFPDDYFKIKSKYLEFITERSQNHAYNLIRNCLHSKAKPTKIIIDVIVPAIKSVHDLFHQGKIGNSELNLLEKIISNSIQIINLESFDTIPKKNIIVMSADQKSVLLSEAASACFHAEGWHVYSLGDMSTSIDVLFDLDLQKFVAKIWKPGSGIMIITIFSSTVEGMKFFSESINTIKGKFGKKLYLTLCGNVEKNSNVKADLLEEDLEMILQWSETKFQSSFS</sequence>
<protein>
    <recommendedName>
        <fullName evidence="2">B12-binding N-terminal domain-containing protein</fullName>
    </recommendedName>
</protein>